<proteinExistence type="predicted"/>
<reference evidence="2 3" key="1">
    <citation type="journal article" date="2013" name="Curr. Biol.">
        <title>The Genome of the Foraminiferan Reticulomyxa filosa.</title>
        <authorList>
            <person name="Glockner G."/>
            <person name="Hulsmann N."/>
            <person name="Schleicher M."/>
            <person name="Noegel A.A."/>
            <person name="Eichinger L."/>
            <person name="Gallinger C."/>
            <person name="Pawlowski J."/>
            <person name="Sierra R."/>
            <person name="Euteneuer U."/>
            <person name="Pillet L."/>
            <person name="Moustafa A."/>
            <person name="Platzer M."/>
            <person name="Groth M."/>
            <person name="Szafranski K."/>
            <person name="Schliwa M."/>
        </authorList>
    </citation>
    <scope>NUCLEOTIDE SEQUENCE [LARGE SCALE GENOMIC DNA]</scope>
</reference>
<dbReference type="InterPro" id="IPR000626">
    <property type="entry name" value="Ubiquitin-like_dom"/>
</dbReference>
<dbReference type="InterPro" id="IPR050158">
    <property type="entry name" value="Ubiquitin_ubiquitin-like"/>
</dbReference>
<organism evidence="2 3">
    <name type="scientific">Reticulomyxa filosa</name>
    <dbReference type="NCBI Taxonomy" id="46433"/>
    <lineage>
        <taxon>Eukaryota</taxon>
        <taxon>Sar</taxon>
        <taxon>Rhizaria</taxon>
        <taxon>Retaria</taxon>
        <taxon>Foraminifera</taxon>
        <taxon>Monothalamids</taxon>
        <taxon>Reticulomyxidae</taxon>
        <taxon>Reticulomyxa</taxon>
    </lineage>
</organism>
<feature type="domain" description="Ubiquitin-like" evidence="1">
    <location>
        <begin position="270"/>
        <end position="345"/>
    </location>
</feature>
<name>X6NCM2_RETFI</name>
<evidence type="ECO:0000313" key="3">
    <source>
        <dbReference type="Proteomes" id="UP000023152"/>
    </source>
</evidence>
<dbReference type="OMA" id="TIMEVKM"/>
<dbReference type="Gene3D" id="3.10.20.90">
    <property type="entry name" value="Phosphatidylinositol 3-kinase Catalytic Subunit, Chain A, domain 1"/>
    <property type="match status" value="1"/>
</dbReference>
<dbReference type="InterPro" id="IPR019956">
    <property type="entry name" value="Ubiquitin_dom"/>
</dbReference>
<dbReference type="PROSITE" id="PS00299">
    <property type="entry name" value="UBIQUITIN_1"/>
    <property type="match status" value="1"/>
</dbReference>
<dbReference type="PROSITE" id="PS50053">
    <property type="entry name" value="UBIQUITIN_2"/>
    <property type="match status" value="1"/>
</dbReference>
<dbReference type="SMART" id="SM00213">
    <property type="entry name" value="UBQ"/>
    <property type="match status" value="1"/>
</dbReference>
<dbReference type="PANTHER" id="PTHR10666">
    <property type="entry name" value="UBIQUITIN"/>
    <property type="match status" value="1"/>
</dbReference>
<evidence type="ECO:0000259" key="1">
    <source>
        <dbReference type="PROSITE" id="PS50053"/>
    </source>
</evidence>
<sequence>MAENPKDKSQQDVVDLVKKMASSSSTAKQCAIKAGLDIVNVSWEDTARNKKSCWGPNISDMTLQVDKTRMPVIRYSNFSDKTWDVRMEKIPLVVGNEQLLEPGSSKKETFKTITLSDYLKNFQDYMTYTMKDDQSSKRVEMNLLNEKEDTHVIMSAQCCMLPISTGDSQELPFNVSIFNYQACPTSPSVLTIVSTSKGTSAQLILHRNQRLFFNKHGAKADFLGQRLAEHRKADSSDEKKTEGEMTNKEKQQNVVAIIQVPVLPDQSKMIELIVKTLTNKVFSVFVLPATTIMEVKMKVTDKEGIPVEQQRLMVFGIEMKDNHTIADYKLQTGHIICLVLRLRGGCFFAGTQ</sequence>
<gene>
    <name evidence="2" type="ORF">RFI_14112</name>
</gene>
<dbReference type="AlphaFoldDB" id="X6NCM2"/>
<keyword evidence="3" id="KW-1185">Reference proteome</keyword>
<dbReference type="Proteomes" id="UP000023152">
    <property type="component" value="Unassembled WGS sequence"/>
</dbReference>
<comment type="caution">
    <text evidence="2">The sequence shown here is derived from an EMBL/GenBank/DDBJ whole genome shotgun (WGS) entry which is preliminary data.</text>
</comment>
<dbReference type="EMBL" id="ASPP01010247">
    <property type="protein sequence ID" value="ETO23072.1"/>
    <property type="molecule type" value="Genomic_DNA"/>
</dbReference>
<dbReference type="InterPro" id="IPR019954">
    <property type="entry name" value="Ubiquitin_CS"/>
</dbReference>
<accession>X6NCM2</accession>
<dbReference type="PRINTS" id="PR00348">
    <property type="entry name" value="UBIQUITIN"/>
</dbReference>
<dbReference type="SUPFAM" id="SSF54236">
    <property type="entry name" value="Ubiquitin-like"/>
    <property type="match status" value="1"/>
</dbReference>
<protein>
    <recommendedName>
        <fullName evidence="1">Ubiquitin-like domain-containing protein</fullName>
    </recommendedName>
</protein>
<feature type="non-terminal residue" evidence="2">
    <location>
        <position position="352"/>
    </location>
</feature>
<dbReference type="InterPro" id="IPR029071">
    <property type="entry name" value="Ubiquitin-like_domsf"/>
</dbReference>
<dbReference type="OrthoDB" id="73111at2759"/>
<dbReference type="Pfam" id="PF00240">
    <property type="entry name" value="ubiquitin"/>
    <property type="match status" value="1"/>
</dbReference>
<evidence type="ECO:0000313" key="2">
    <source>
        <dbReference type="EMBL" id="ETO23072.1"/>
    </source>
</evidence>